<dbReference type="GO" id="GO:0042274">
    <property type="term" value="P:ribosomal small subunit biogenesis"/>
    <property type="evidence" value="ECO:0007669"/>
    <property type="project" value="UniProtKB-UniRule"/>
</dbReference>
<accession>H8GGH0</accession>
<dbReference type="Pfam" id="PF01782">
    <property type="entry name" value="RimM"/>
    <property type="match status" value="1"/>
</dbReference>
<keyword evidence="4 5" id="KW-0143">Chaperone</keyword>
<dbReference type="InterPro" id="IPR009000">
    <property type="entry name" value="Transl_B-barrel_sf"/>
</dbReference>
<feature type="domain" description="RimM N-terminal" evidence="6">
    <location>
        <begin position="10"/>
        <end position="92"/>
    </location>
</feature>
<dbReference type="RefSeq" id="WP_005370083.1">
    <property type="nucleotide sequence ID" value="NZ_CM001475.1"/>
</dbReference>
<comment type="domain">
    <text evidence="5">The PRC barrel domain binds ribosomal protein uS19.</text>
</comment>
<dbReference type="SUPFAM" id="SSF50447">
    <property type="entry name" value="Translation proteins"/>
    <property type="match status" value="1"/>
</dbReference>
<sequence>MIKERDNTVCVGKISGVFGVKGWLKIFSYTSPKENILSYSPWLLVKKGEMKTVEITDGHLQGSGVIAHIKGVSDRSQAETLLGYEIFIRREQLPKTSEGEYYWSDLIGLEVVTTEGVVLGIVDSLLETGANDVLIVKGERERAVPFIQGRTIVKVDTDAGRIVADWDPEF</sequence>
<evidence type="ECO:0000256" key="1">
    <source>
        <dbReference type="ARBA" id="ARBA00022490"/>
    </source>
</evidence>
<dbReference type="EMBL" id="CM001475">
    <property type="protein sequence ID" value="EIC28766.1"/>
    <property type="molecule type" value="Genomic_DNA"/>
</dbReference>
<keyword evidence="1 5" id="KW-0963">Cytoplasm</keyword>
<keyword evidence="2 5" id="KW-0690">Ribosome biogenesis</keyword>
<comment type="similarity">
    <text evidence="5">Belongs to the RimM family.</text>
</comment>
<dbReference type="AlphaFoldDB" id="H8GGH0"/>
<dbReference type="HAMAP" id="MF_00014">
    <property type="entry name" value="Ribosome_mat_RimM"/>
    <property type="match status" value="1"/>
</dbReference>
<comment type="function">
    <text evidence="5">An accessory protein needed during the final step in the assembly of 30S ribosomal subunit, possibly for assembly of the head region. Essential for efficient processing of 16S rRNA. May be needed both before and after RbfA during the maturation of 16S rRNA. It has affinity for free ribosomal 30S subunits but not for 70S ribosomes.</text>
</comment>
<protein>
    <recommendedName>
        <fullName evidence="5">Ribosome maturation factor RimM</fullName>
    </recommendedName>
</protein>
<evidence type="ECO:0000313" key="8">
    <source>
        <dbReference type="EMBL" id="EIC28766.1"/>
    </source>
</evidence>
<dbReference type="InterPro" id="IPR011033">
    <property type="entry name" value="PRC_barrel-like_sf"/>
</dbReference>
<dbReference type="NCBIfam" id="TIGR02273">
    <property type="entry name" value="16S_RimM"/>
    <property type="match status" value="1"/>
</dbReference>
<reference evidence="8 9" key="1">
    <citation type="journal article" date="2013" name="Genome Announc.">
        <title>Genome Sequence of the Obligate Gammaproteobacterial Methanotroph Methylomicrobium album Strain BG8.</title>
        <authorList>
            <person name="Kits K.D."/>
            <person name="Kalyuzhnaya M.G."/>
            <person name="Klotz M.G."/>
            <person name="Jetten M.S."/>
            <person name="Op den Camp H.J."/>
            <person name="Vuilleumier S."/>
            <person name="Bringel F."/>
            <person name="Dispirito A.A."/>
            <person name="Murrell J.C."/>
            <person name="Bruce D."/>
            <person name="Cheng J.F."/>
            <person name="Copeland A."/>
            <person name="Goodwin L."/>
            <person name="Hauser L."/>
            <person name="Lajus A."/>
            <person name="Land M.L."/>
            <person name="Lapidus A."/>
            <person name="Lucas S."/>
            <person name="Medigue C."/>
            <person name="Pitluck S."/>
            <person name="Woyke T."/>
            <person name="Zeytun A."/>
            <person name="Stein L.Y."/>
        </authorList>
    </citation>
    <scope>NUCLEOTIDE SEQUENCE [LARGE SCALE GENOMIC DNA]</scope>
    <source>
        <strain evidence="8 9">BG8</strain>
    </source>
</reference>
<dbReference type="InterPro" id="IPR056792">
    <property type="entry name" value="PRC_RimM"/>
</dbReference>
<keyword evidence="3 5" id="KW-0698">rRNA processing</keyword>
<dbReference type="GO" id="GO:0043022">
    <property type="term" value="F:ribosome binding"/>
    <property type="evidence" value="ECO:0007669"/>
    <property type="project" value="InterPro"/>
</dbReference>
<dbReference type="GO" id="GO:0006364">
    <property type="term" value="P:rRNA processing"/>
    <property type="evidence" value="ECO:0007669"/>
    <property type="project" value="UniProtKB-UniRule"/>
</dbReference>
<dbReference type="HOGENOM" id="CLU_077636_1_0_6"/>
<dbReference type="GO" id="GO:0005840">
    <property type="term" value="C:ribosome"/>
    <property type="evidence" value="ECO:0007669"/>
    <property type="project" value="InterPro"/>
</dbReference>
<dbReference type="Gene3D" id="2.30.30.240">
    <property type="entry name" value="PRC-barrel domain"/>
    <property type="match status" value="1"/>
</dbReference>
<comment type="subunit">
    <text evidence="5">Binds ribosomal protein uS19.</text>
</comment>
<dbReference type="STRING" id="686340.Metal_0946"/>
<dbReference type="eggNOG" id="COG0806">
    <property type="taxonomic scope" value="Bacteria"/>
</dbReference>
<dbReference type="GO" id="GO:0005737">
    <property type="term" value="C:cytoplasm"/>
    <property type="evidence" value="ECO:0007669"/>
    <property type="project" value="UniProtKB-SubCell"/>
</dbReference>
<dbReference type="InterPro" id="IPR036976">
    <property type="entry name" value="RimM_N_sf"/>
</dbReference>
<evidence type="ECO:0000313" key="9">
    <source>
        <dbReference type="Proteomes" id="UP000005090"/>
    </source>
</evidence>
<evidence type="ECO:0000259" key="7">
    <source>
        <dbReference type="Pfam" id="PF24986"/>
    </source>
</evidence>
<organism evidence="8 9">
    <name type="scientific">Methylomicrobium album BG8</name>
    <dbReference type="NCBI Taxonomy" id="686340"/>
    <lineage>
        <taxon>Bacteria</taxon>
        <taxon>Pseudomonadati</taxon>
        <taxon>Pseudomonadota</taxon>
        <taxon>Gammaproteobacteria</taxon>
        <taxon>Methylococcales</taxon>
        <taxon>Methylococcaceae</taxon>
        <taxon>Methylomicrobium</taxon>
    </lineage>
</organism>
<dbReference type="PANTHER" id="PTHR33692">
    <property type="entry name" value="RIBOSOME MATURATION FACTOR RIMM"/>
    <property type="match status" value="1"/>
</dbReference>
<proteinExistence type="inferred from homology"/>
<evidence type="ECO:0000256" key="5">
    <source>
        <dbReference type="HAMAP-Rule" id="MF_00014"/>
    </source>
</evidence>
<gene>
    <name evidence="5" type="primary">rimM</name>
    <name evidence="8" type="ORF">Metal_0946</name>
</gene>
<comment type="subcellular location">
    <subcellularLocation>
        <location evidence="5">Cytoplasm</location>
    </subcellularLocation>
</comment>
<evidence type="ECO:0000259" key="6">
    <source>
        <dbReference type="Pfam" id="PF01782"/>
    </source>
</evidence>
<evidence type="ECO:0000256" key="4">
    <source>
        <dbReference type="ARBA" id="ARBA00023186"/>
    </source>
</evidence>
<dbReference type="InterPro" id="IPR002676">
    <property type="entry name" value="RimM_N"/>
</dbReference>
<dbReference type="Gene3D" id="2.40.30.60">
    <property type="entry name" value="RimM"/>
    <property type="match status" value="1"/>
</dbReference>
<feature type="domain" description="Ribosome maturation factor RimM PRC barrel" evidence="7">
    <location>
        <begin position="103"/>
        <end position="167"/>
    </location>
</feature>
<keyword evidence="9" id="KW-1185">Reference proteome</keyword>
<dbReference type="Proteomes" id="UP000005090">
    <property type="component" value="Chromosome"/>
</dbReference>
<dbReference type="PANTHER" id="PTHR33692:SF1">
    <property type="entry name" value="RIBOSOME MATURATION FACTOR RIMM"/>
    <property type="match status" value="1"/>
</dbReference>
<dbReference type="SUPFAM" id="SSF50346">
    <property type="entry name" value="PRC-barrel domain"/>
    <property type="match status" value="1"/>
</dbReference>
<evidence type="ECO:0000256" key="3">
    <source>
        <dbReference type="ARBA" id="ARBA00022552"/>
    </source>
</evidence>
<dbReference type="InterPro" id="IPR011961">
    <property type="entry name" value="RimM"/>
</dbReference>
<dbReference type="Pfam" id="PF24986">
    <property type="entry name" value="PRC_RimM"/>
    <property type="match status" value="1"/>
</dbReference>
<name>H8GGH0_METAL</name>
<evidence type="ECO:0000256" key="2">
    <source>
        <dbReference type="ARBA" id="ARBA00022517"/>
    </source>
</evidence>